<dbReference type="AlphaFoldDB" id="A0A087C7I7"/>
<dbReference type="InterPro" id="IPR020846">
    <property type="entry name" value="MFS_dom"/>
</dbReference>
<dbReference type="GO" id="GO:0022857">
    <property type="term" value="F:transmembrane transporter activity"/>
    <property type="evidence" value="ECO:0007669"/>
    <property type="project" value="InterPro"/>
</dbReference>
<evidence type="ECO:0000313" key="8">
    <source>
        <dbReference type="Proteomes" id="UP000029082"/>
    </source>
</evidence>
<evidence type="ECO:0000256" key="3">
    <source>
        <dbReference type="ARBA" id="ARBA00022989"/>
    </source>
</evidence>
<sequence length="487" mass="50752">MSATKGSTVHAANDEEHGAPGDRGSIIALMISLLVAVFAFQLNASMLSPALVTMQRELNTTASDISMTQTVFFTAAALFSLFLPRLADLAGRKKVLLGMLLATVVGCVISALSVNIPMLLIGRVLQGVSGPLVPLCLIMLHVRVPDNARYARLMAVITSVNGGIAGIDALLGGWLAANHGFRSIFWTMAGIAAVAMVLVWITTEESYAEEQSKMDWLGVVLIVVAIGSLLVAVDEAKKLGDANWLLFAILLVVAIVAFVAFWNVEKRKKAPMVATHYLKQRRTWGLLLTTLLTMTGVFAIMNGIVPAIAQDTKFGAGLGADLASLATLTPYAIAGLAFGPIAGWLASRFGYHTVLRSGLIASIIGIGLIMLTATAPHVWLLVCVSVFVGLAYAGTVNIMLNGLGIVLSPDDNPGYLPGLNAGAFNLGAGLSFAVLYAVMTQINGGTGTASYVISVAVGGVLVVAALLCSFLIPKVEESSAAGEVSAA</sequence>
<reference evidence="7 8" key="1">
    <citation type="submission" date="2014-03" db="EMBL/GenBank/DDBJ databases">
        <title>Genomics of Bifidobacteria.</title>
        <authorList>
            <person name="Ventura M."/>
            <person name="Milani C."/>
            <person name="Lugli G.A."/>
        </authorList>
    </citation>
    <scope>NUCLEOTIDE SEQUENCE [LARGE SCALE GENOMIC DNA]</scope>
    <source>
        <strain evidence="7 8">DSM 21395</strain>
    </source>
</reference>
<dbReference type="CDD" id="cd17504">
    <property type="entry name" value="MFS_MMR_MDR_like"/>
    <property type="match status" value="1"/>
</dbReference>
<evidence type="ECO:0000259" key="6">
    <source>
        <dbReference type="PROSITE" id="PS50850"/>
    </source>
</evidence>
<keyword evidence="4 5" id="KW-0472">Membrane</keyword>
<feature type="transmembrane region" description="Helical" evidence="5">
    <location>
        <begin position="120"/>
        <end position="141"/>
    </location>
</feature>
<feature type="domain" description="Major facilitator superfamily (MFS) profile" evidence="6">
    <location>
        <begin position="29"/>
        <end position="476"/>
    </location>
</feature>
<dbReference type="GO" id="GO:0005886">
    <property type="term" value="C:plasma membrane"/>
    <property type="evidence" value="ECO:0007669"/>
    <property type="project" value="UniProtKB-SubCell"/>
</dbReference>
<feature type="transmembrane region" description="Helical" evidence="5">
    <location>
        <begin position="328"/>
        <end position="346"/>
    </location>
</feature>
<feature type="transmembrane region" description="Helical" evidence="5">
    <location>
        <begin position="65"/>
        <end position="83"/>
    </location>
</feature>
<protein>
    <submittedName>
        <fullName evidence="7">Major facilitator superfamily protein</fullName>
    </submittedName>
</protein>
<dbReference type="Gene3D" id="1.20.1250.20">
    <property type="entry name" value="MFS general substrate transporter like domains"/>
    <property type="match status" value="2"/>
</dbReference>
<accession>A0A087C7I7</accession>
<dbReference type="EMBL" id="JGZE01000002">
    <property type="protein sequence ID" value="KFI79237.1"/>
    <property type="molecule type" value="Genomic_DNA"/>
</dbReference>
<dbReference type="PROSITE" id="PS50850">
    <property type="entry name" value="MFS"/>
    <property type="match status" value="1"/>
</dbReference>
<dbReference type="eggNOG" id="COG0477">
    <property type="taxonomic scope" value="Bacteria"/>
</dbReference>
<dbReference type="SUPFAM" id="SSF103473">
    <property type="entry name" value="MFS general substrate transporter"/>
    <property type="match status" value="1"/>
</dbReference>
<dbReference type="Proteomes" id="UP000029082">
    <property type="component" value="Unassembled WGS sequence"/>
</dbReference>
<feature type="transmembrane region" description="Helical" evidence="5">
    <location>
        <begin position="244"/>
        <end position="264"/>
    </location>
</feature>
<dbReference type="InterPro" id="IPR011701">
    <property type="entry name" value="MFS"/>
</dbReference>
<evidence type="ECO:0000256" key="4">
    <source>
        <dbReference type="ARBA" id="ARBA00023136"/>
    </source>
</evidence>
<evidence type="ECO:0000256" key="5">
    <source>
        <dbReference type="SAM" id="Phobius"/>
    </source>
</evidence>
<evidence type="ECO:0000256" key="1">
    <source>
        <dbReference type="ARBA" id="ARBA00004651"/>
    </source>
</evidence>
<feature type="transmembrane region" description="Helical" evidence="5">
    <location>
        <begin position="451"/>
        <end position="472"/>
    </location>
</feature>
<feature type="transmembrane region" description="Helical" evidence="5">
    <location>
        <begin position="284"/>
        <end position="308"/>
    </location>
</feature>
<dbReference type="PANTHER" id="PTHR42718:SF35">
    <property type="entry name" value="BLL0718 PROTEIN"/>
    <property type="match status" value="1"/>
</dbReference>
<feature type="transmembrane region" description="Helical" evidence="5">
    <location>
        <begin position="419"/>
        <end position="439"/>
    </location>
</feature>
<dbReference type="PANTHER" id="PTHR42718">
    <property type="entry name" value="MAJOR FACILITATOR SUPERFAMILY MULTIDRUG TRANSPORTER MFSC"/>
    <property type="match status" value="1"/>
</dbReference>
<feature type="transmembrane region" description="Helical" evidence="5">
    <location>
        <begin position="214"/>
        <end position="232"/>
    </location>
</feature>
<name>A0A087C7I7_9BIFI</name>
<comment type="subcellular location">
    <subcellularLocation>
        <location evidence="1">Cell membrane</location>
        <topology evidence="1">Multi-pass membrane protein</topology>
    </subcellularLocation>
</comment>
<feature type="transmembrane region" description="Helical" evidence="5">
    <location>
        <begin position="183"/>
        <end position="202"/>
    </location>
</feature>
<dbReference type="Pfam" id="PF07690">
    <property type="entry name" value="MFS_1"/>
    <property type="match status" value="1"/>
</dbReference>
<dbReference type="OrthoDB" id="3717319at2"/>
<keyword evidence="8" id="KW-1185">Reference proteome</keyword>
<feature type="transmembrane region" description="Helical" evidence="5">
    <location>
        <begin position="153"/>
        <end position="177"/>
    </location>
</feature>
<feature type="transmembrane region" description="Helical" evidence="5">
    <location>
        <begin position="95"/>
        <end position="114"/>
    </location>
</feature>
<feature type="transmembrane region" description="Helical" evidence="5">
    <location>
        <begin position="353"/>
        <end position="373"/>
    </location>
</feature>
<dbReference type="STRING" id="1437603.GCA_000771525_01287"/>
<evidence type="ECO:0000313" key="7">
    <source>
        <dbReference type="EMBL" id="KFI79237.1"/>
    </source>
</evidence>
<dbReference type="InterPro" id="IPR036259">
    <property type="entry name" value="MFS_trans_sf"/>
</dbReference>
<keyword evidence="2 5" id="KW-0812">Transmembrane</keyword>
<comment type="caution">
    <text evidence="7">The sequence shown here is derived from an EMBL/GenBank/DDBJ whole genome shotgun (WGS) entry which is preliminary data.</text>
</comment>
<organism evidence="7 8">
    <name type="scientific">Bifidobacterium mongoliense DSM 21395</name>
    <dbReference type="NCBI Taxonomy" id="1437603"/>
    <lineage>
        <taxon>Bacteria</taxon>
        <taxon>Bacillati</taxon>
        <taxon>Actinomycetota</taxon>
        <taxon>Actinomycetes</taxon>
        <taxon>Bifidobacteriales</taxon>
        <taxon>Bifidobacteriaceae</taxon>
        <taxon>Bifidobacterium</taxon>
    </lineage>
</organism>
<gene>
    <name evidence="7" type="ORF">BMON_0436</name>
</gene>
<proteinExistence type="predicted"/>
<evidence type="ECO:0000256" key="2">
    <source>
        <dbReference type="ARBA" id="ARBA00022692"/>
    </source>
</evidence>
<feature type="transmembrane region" description="Helical" evidence="5">
    <location>
        <begin position="379"/>
        <end position="407"/>
    </location>
</feature>
<keyword evidence="3 5" id="KW-1133">Transmembrane helix</keyword>
<feature type="transmembrane region" description="Helical" evidence="5">
    <location>
        <begin position="26"/>
        <end position="45"/>
    </location>
</feature>